<feature type="region of interest" description="Disordered" evidence="1">
    <location>
        <begin position="1"/>
        <end position="59"/>
    </location>
</feature>
<organism evidence="2 3">
    <name type="scientific">Aureobasidium subglaciale (strain EXF-2481)</name>
    <name type="common">Aureobasidium pullulans var. subglaciale</name>
    <dbReference type="NCBI Taxonomy" id="1043005"/>
    <lineage>
        <taxon>Eukaryota</taxon>
        <taxon>Fungi</taxon>
        <taxon>Dikarya</taxon>
        <taxon>Ascomycota</taxon>
        <taxon>Pezizomycotina</taxon>
        <taxon>Dothideomycetes</taxon>
        <taxon>Dothideomycetidae</taxon>
        <taxon>Dothideales</taxon>
        <taxon>Saccotheciaceae</taxon>
        <taxon>Aureobasidium</taxon>
    </lineage>
</organism>
<evidence type="ECO:0000256" key="1">
    <source>
        <dbReference type="SAM" id="MobiDB-lite"/>
    </source>
</evidence>
<dbReference type="RefSeq" id="XP_013348976.1">
    <property type="nucleotide sequence ID" value="XM_013493522.1"/>
</dbReference>
<evidence type="ECO:0008006" key="4">
    <source>
        <dbReference type="Google" id="ProtNLM"/>
    </source>
</evidence>
<dbReference type="InParanoid" id="A0A074Z292"/>
<gene>
    <name evidence="2" type="ORF">AUEXF2481DRAFT_34677</name>
</gene>
<name>A0A074Z292_AURSE</name>
<feature type="compositionally biased region" description="Polar residues" evidence="1">
    <location>
        <begin position="18"/>
        <end position="59"/>
    </location>
</feature>
<dbReference type="Gene3D" id="6.10.160.20">
    <property type="match status" value="1"/>
</dbReference>
<dbReference type="AlphaFoldDB" id="A0A074Z292"/>
<dbReference type="EMBL" id="KL584749">
    <property type="protein sequence ID" value="KER00473.1"/>
    <property type="molecule type" value="Genomic_DNA"/>
</dbReference>
<protein>
    <recommendedName>
        <fullName evidence="4">Histone deacetylase complex subunit SAP30 Sin3 binding domain-containing protein</fullName>
    </recommendedName>
</protein>
<dbReference type="Proteomes" id="UP000030641">
    <property type="component" value="Unassembled WGS sequence"/>
</dbReference>
<evidence type="ECO:0000313" key="3">
    <source>
        <dbReference type="Proteomes" id="UP000030641"/>
    </source>
</evidence>
<evidence type="ECO:0000313" key="2">
    <source>
        <dbReference type="EMBL" id="KER00473.1"/>
    </source>
</evidence>
<dbReference type="GeneID" id="25365140"/>
<proteinExistence type="predicted"/>
<dbReference type="STRING" id="1043005.A0A074Z292"/>
<dbReference type="HOGENOM" id="CLU_090091_1_0_1"/>
<accession>A0A074Z292</accession>
<keyword evidence="3" id="KW-1185">Reference proteome</keyword>
<reference evidence="2 3" key="1">
    <citation type="journal article" date="2014" name="BMC Genomics">
        <title>Genome sequencing of four Aureobasidium pullulans varieties: biotechnological potential, stress tolerance, and description of new species.</title>
        <authorList>
            <person name="Gostin Ar C."/>
            <person name="Ohm R.A."/>
            <person name="Kogej T."/>
            <person name="Sonjak S."/>
            <person name="Turk M."/>
            <person name="Zajc J."/>
            <person name="Zalar P."/>
            <person name="Grube M."/>
            <person name="Sun H."/>
            <person name="Han J."/>
            <person name="Sharma A."/>
            <person name="Chiniquy J."/>
            <person name="Ngan C.Y."/>
            <person name="Lipzen A."/>
            <person name="Barry K."/>
            <person name="Grigoriev I.V."/>
            <person name="Gunde-Cimerman N."/>
        </authorList>
    </citation>
    <scope>NUCLEOTIDE SEQUENCE [LARGE SCALE GENOMIC DNA]</scope>
    <source>
        <strain evidence="2 3">EXF-2481</strain>
    </source>
</reference>
<dbReference type="OrthoDB" id="510958at2759"/>
<dbReference type="OMA" id="HEYRYAY"/>
<dbReference type="InterPro" id="IPR038291">
    <property type="entry name" value="SAP30_C_sf"/>
</dbReference>
<sequence>MPPKGSRVVHHDNDSRSDGSSSKTNNIAKNKRPNGTSNLRDAKNVSDTTAAQNTTSSNGFTWGQEDLSLLQQYRAAHRMDTPSAFNSIRNQFLLSNPGIGRQSPTMARRKTKKKVPKEQLAMAVRKNFNDAAVNEIDVMVDLLYKVRNQGTSNDKCCMCASNADANAS</sequence>